<evidence type="ECO:0000256" key="1">
    <source>
        <dbReference type="SAM" id="MobiDB-lite"/>
    </source>
</evidence>
<keyword evidence="3" id="KW-1185">Reference proteome</keyword>
<dbReference type="Proteomes" id="UP000237246">
    <property type="component" value="Unassembled WGS sequence"/>
</dbReference>
<protein>
    <submittedName>
        <fullName evidence="2">Uncharacterized protein</fullName>
    </submittedName>
</protein>
<dbReference type="AlphaFoldDB" id="A0A2P4SKK7"/>
<organism evidence="2 3">
    <name type="scientific">Bambusicola thoracicus</name>
    <name type="common">Chinese bamboo-partridge</name>
    <name type="synonym">Perdix thoracica</name>
    <dbReference type="NCBI Taxonomy" id="9083"/>
    <lineage>
        <taxon>Eukaryota</taxon>
        <taxon>Metazoa</taxon>
        <taxon>Chordata</taxon>
        <taxon>Craniata</taxon>
        <taxon>Vertebrata</taxon>
        <taxon>Euteleostomi</taxon>
        <taxon>Archelosauria</taxon>
        <taxon>Archosauria</taxon>
        <taxon>Dinosauria</taxon>
        <taxon>Saurischia</taxon>
        <taxon>Theropoda</taxon>
        <taxon>Coelurosauria</taxon>
        <taxon>Aves</taxon>
        <taxon>Neognathae</taxon>
        <taxon>Galloanserae</taxon>
        <taxon>Galliformes</taxon>
        <taxon>Phasianidae</taxon>
        <taxon>Perdicinae</taxon>
        <taxon>Bambusicola</taxon>
    </lineage>
</organism>
<comment type="caution">
    <text evidence="2">The sequence shown here is derived from an EMBL/GenBank/DDBJ whole genome shotgun (WGS) entry which is preliminary data.</text>
</comment>
<gene>
    <name evidence="2" type="ORF">CIB84_011620</name>
</gene>
<evidence type="ECO:0000313" key="2">
    <source>
        <dbReference type="EMBL" id="POI24630.1"/>
    </source>
</evidence>
<dbReference type="EMBL" id="PPHD01039598">
    <property type="protein sequence ID" value="POI24630.1"/>
    <property type="molecule type" value="Genomic_DNA"/>
</dbReference>
<name>A0A2P4SKK7_BAMTH</name>
<sequence length="48" mass="5006">MMSTASSSGPFGPLNAPAPPATSARCTAARTPWSGDWMSMKTMESSQK</sequence>
<accession>A0A2P4SKK7</accession>
<feature type="region of interest" description="Disordered" evidence="1">
    <location>
        <begin position="1"/>
        <end position="48"/>
    </location>
</feature>
<feature type="non-terminal residue" evidence="2">
    <location>
        <position position="48"/>
    </location>
</feature>
<reference evidence="2 3" key="1">
    <citation type="submission" date="2018-01" db="EMBL/GenBank/DDBJ databases">
        <title>Comparison of the Chinese Bamboo Partridge and Red Junglefowl genome sequences highlights the importance of demography in genome evolution.</title>
        <authorList>
            <person name="Tiley G.P."/>
            <person name="Kimball R.T."/>
            <person name="Braun E.L."/>
            <person name="Burleigh J.G."/>
        </authorList>
    </citation>
    <scope>NUCLEOTIDE SEQUENCE [LARGE SCALE GENOMIC DNA]</scope>
    <source>
        <strain evidence="2">RTK389</strain>
        <tissue evidence="2">Blood</tissue>
    </source>
</reference>
<proteinExistence type="predicted"/>
<evidence type="ECO:0000313" key="3">
    <source>
        <dbReference type="Proteomes" id="UP000237246"/>
    </source>
</evidence>